<feature type="region of interest" description="Disordered" evidence="1">
    <location>
        <begin position="1"/>
        <end position="308"/>
    </location>
</feature>
<comment type="caution">
    <text evidence="3">The sequence shown here is derived from an EMBL/GenBank/DDBJ whole genome shotgun (WGS) entry which is preliminary data.</text>
</comment>
<dbReference type="InterPro" id="IPR011989">
    <property type="entry name" value="ARM-like"/>
</dbReference>
<evidence type="ECO:0000259" key="2">
    <source>
        <dbReference type="SMART" id="SM01140"/>
    </source>
</evidence>
<feature type="region of interest" description="Disordered" evidence="1">
    <location>
        <begin position="375"/>
        <end position="478"/>
    </location>
</feature>
<evidence type="ECO:0000313" key="3">
    <source>
        <dbReference type="EMBL" id="KAL1588891.1"/>
    </source>
</evidence>
<name>A0AB34KZD3_9PEZI</name>
<sequence>MTTPQEHHAATPDRPQHRRNKSSKFLKSLVSSKSRPVSPDLTPSNSTNMMHGGSHTQTVPLLPPDHPHASTSRVLGERHLNAQSPPSSPSKRSSKLYGTGKYGSRSPNKNENDKPKKSKSSTSLSAMFGKMNRSTRDLAYAPQSQAYEKENTTPPISAVEPADTPIWAQFASTENHVSRGSQESKRDSSVQDEISRYTPRDYSPSKQRNFNGHTADAPSLRPAIRSRPQSTVIVPTDGFAGGLSRKISSARASMDSRRSVDSARRPSREEARRAAMDRPALPHRHSDRTCSGGSEEQPAAKEKLTIPKRGARVMAAVAALQGKAKGTPAKEEPALDQKTVDAEFEAVLASRNVPEPMRERMRTLTLRVKADFVRQDQGAKNADRSSMETPVAAGSQESLEQHRLAEDDSKSTKRSRARSRTFTFSKGDKRSGDSSPSKKPRSRSKVQSMAINIPKGGSMGDSSAPTTPTGSSWGRRGHATPAASEYITYLRKNQDPTKVEVGRLHKLRILLRNETVAWVDTFISQGGMTEVVGLLHRLMGIEWREEHEDQLLHETLLCLKGLCTTERALAELATVADELFPALLGMVFDEEKKGPAEYTTRTIIANVLFTYLAAPLNSSAGELEQRARKILTYLGEPKKAEVEKPVDFVLGMQVPRPYKLWCQEVTNVTKEVFWIFLHHLNVVPLPKRPDSAGSETGAAAENPESSADREKSLATTYTQRHFPGLRPPVPAAPYIGGVEWDATTYLTANLDLLNGLIASLPSAPARNTLRDELKASGFEKTMGNTLRTCKEKFYSGVHDGLRAWAAAAVEDGWDTKFVREGPAVEEQAARARSQSPRKKKEAPPQLGEVAVEALPRLNLDIGGKRGDDADDGWLG</sequence>
<feature type="compositionally biased region" description="Basic and acidic residues" evidence="1">
    <location>
        <begin position="1"/>
        <end position="15"/>
    </location>
</feature>
<feature type="compositionally biased region" description="Basic and acidic residues" evidence="1">
    <location>
        <begin position="182"/>
        <end position="199"/>
    </location>
</feature>
<dbReference type="Proteomes" id="UP000803884">
    <property type="component" value="Unassembled WGS sequence"/>
</dbReference>
<organism evidence="3 4">
    <name type="scientific">Cladosporium halotolerans</name>
    <dbReference type="NCBI Taxonomy" id="1052096"/>
    <lineage>
        <taxon>Eukaryota</taxon>
        <taxon>Fungi</taxon>
        <taxon>Dikarya</taxon>
        <taxon>Ascomycota</taxon>
        <taxon>Pezizomycotina</taxon>
        <taxon>Dothideomycetes</taxon>
        <taxon>Dothideomycetidae</taxon>
        <taxon>Cladosporiales</taxon>
        <taxon>Cladosporiaceae</taxon>
        <taxon>Cladosporium</taxon>
    </lineage>
</organism>
<dbReference type="GO" id="GO:0030036">
    <property type="term" value="P:actin cytoskeleton organization"/>
    <property type="evidence" value="ECO:0007669"/>
    <property type="project" value="InterPro"/>
</dbReference>
<dbReference type="SUPFAM" id="SSF48371">
    <property type="entry name" value="ARM repeat"/>
    <property type="match status" value="1"/>
</dbReference>
<dbReference type="AlphaFoldDB" id="A0AB34KZD3"/>
<proteinExistence type="predicted"/>
<gene>
    <name evidence="3" type="ORF">WHR41_02669</name>
</gene>
<keyword evidence="4" id="KW-1185">Reference proteome</keyword>
<dbReference type="InterPro" id="IPR010473">
    <property type="entry name" value="GTPase-bd"/>
</dbReference>
<dbReference type="RefSeq" id="XP_069231996.1">
    <property type="nucleotide sequence ID" value="XM_069371275.1"/>
</dbReference>
<dbReference type="GO" id="GO:0003779">
    <property type="term" value="F:actin binding"/>
    <property type="evidence" value="ECO:0007669"/>
    <property type="project" value="InterPro"/>
</dbReference>
<feature type="compositionally biased region" description="Polar residues" evidence="1">
    <location>
        <begin position="41"/>
        <end position="59"/>
    </location>
</feature>
<feature type="region of interest" description="Disordered" evidence="1">
    <location>
        <begin position="824"/>
        <end position="851"/>
    </location>
</feature>
<feature type="compositionally biased region" description="Polar residues" evidence="1">
    <location>
        <begin position="460"/>
        <end position="472"/>
    </location>
</feature>
<feature type="compositionally biased region" description="Basic and acidic residues" evidence="1">
    <location>
        <begin position="399"/>
        <end position="411"/>
    </location>
</feature>
<evidence type="ECO:0000313" key="4">
    <source>
        <dbReference type="Proteomes" id="UP000803884"/>
    </source>
</evidence>
<evidence type="ECO:0000256" key="1">
    <source>
        <dbReference type="SAM" id="MobiDB-lite"/>
    </source>
</evidence>
<feature type="compositionally biased region" description="Polar residues" evidence="1">
    <location>
        <begin position="170"/>
        <end position="181"/>
    </location>
</feature>
<feature type="compositionally biased region" description="Low complexity" evidence="1">
    <location>
        <begin position="25"/>
        <end position="34"/>
    </location>
</feature>
<dbReference type="Gene3D" id="1.25.10.10">
    <property type="entry name" value="Leucine-rich Repeat Variant"/>
    <property type="match status" value="1"/>
</dbReference>
<accession>A0AB34KZD3</accession>
<protein>
    <recommendedName>
        <fullName evidence="2">Formin GTPase-binding domain-containing protein</fullName>
    </recommendedName>
</protein>
<dbReference type="EMBL" id="JAAQHG020000006">
    <property type="protein sequence ID" value="KAL1588891.1"/>
    <property type="molecule type" value="Genomic_DNA"/>
</dbReference>
<dbReference type="SMART" id="SM01140">
    <property type="entry name" value="Drf_GBD"/>
    <property type="match status" value="1"/>
</dbReference>
<dbReference type="InterPro" id="IPR016024">
    <property type="entry name" value="ARM-type_fold"/>
</dbReference>
<feature type="compositionally biased region" description="Basic and acidic residues" evidence="1">
    <location>
        <begin position="254"/>
        <end position="276"/>
    </location>
</feature>
<dbReference type="GO" id="GO:0031267">
    <property type="term" value="F:small GTPase binding"/>
    <property type="evidence" value="ECO:0007669"/>
    <property type="project" value="InterPro"/>
</dbReference>
<dbReference type="GeneID" id="96004113"/>
<reference evidence="3 4" key="1">
    <citation type="journal article" date="2020" name="Microbiol. Resour. Announc.">
        <title>Draft Genome Sequence of a Cladosporium Species Isolated from the Mesophotic Ascidian Didemnum maculosum.</title>
        <authorList>
            <person name="Gioti A."/>
            <person name="Siaperas R."/>
            <person name="Nikolaivits E."/>
            <person name="Le Goff G."/>
            <person name="Ouazzani J."/>
            <person name="Kotoulas G."/>
            <person name="Topakas E."/>
        </authorList>
    </citation>
    <scope>NUCLEOTIDE SEQUENCE [LARGE SCALE GENOMIC DNA]</scope>
    <source>
        <strain evidence="3 4">TM138-S3</strain>
    </source>
</reference>
<feature type="region of interest" description="Disordered" evidence="1">
    <location>
        <begin position="688"/>
        <end position="713"/>
    </location>
</feature>
<feature type="domain" description="Formin GTPase-binding" evidence="2">
    <location>
        <begin position="332"/>
        <end position="611"/>
    </location>
</feature>